<dbReference type="OrthoDB" id="2443520at2759"/>
<protein>
    <submittedName>
        <fullName evidence="1">10006_t:CDS:1</fullName>
    </submittedName>
</protein>
<dbReference type="EMBL" id="CAJVPJ010000696">
    <property type="protein sequence ID" value="CAG8549861.1"/>
    <property type="molecule type" value="Genomic_DNA"/>
</dbReference>
<sequence length="102" mass="11839">MTMMENGRPIRKEVTKTKYFDFNILIDDNKAVIEQTKKAFPNRVYVPPAYKTNEDIQGENVYHVETNVSDIVVEDFAKAAQEYKEKHARQNIKLDGEDSSKI</sequence>
<proteinExistence type="predicted"/>
<accession>A0A9N9B372</accession>
<gene>
    <name evidence="1" type="ORF">POCULU_LOCUS4962</name>
</gene>
<keyword evidence="2" id="KW-1185">Reference proteome</keyword>
<reference evidence="1" key="1">
    <citation type="submission" date="2021-06" db="EMBL/GenBank/DDBJ databases">
        <authorList>
            <person name="Kallberg Y."/>
            <person name="Tangrot J."/>
            <person name="Rosling A."/>
        </authorList>
    </citation>
    <scope>NUCLEOTIDE SEQUENCE</scope>
    <source>
        <strain evidence="1">IA702</strain>
    </source>
</reference>
<organism evidence="1 2">
    <name type="scientific">Paraglomus occultum</name>
    <dbReference type="NCBI Taxonomy" id="144539"/>
    <lineage>
        <taxon>Eukaryota</taxon>
        <taxon>Fungi</taxon>
        <taxon>Fungi incertae sedis</taxon>
        <taxon>Mucoromycota</taxon>
        <taxon>Glomeromycotina</taxon>
        <taxon>Glomeromycetes</taxon>
        <taxon>Paraglomerales</taxon>
        <taxon>Paraglomeraceae</taxon>
        <taxon>Paraglomus</taxon>
    </lineage>
</organism>
<dbReference type="Proteomes" id="UP000789572">
    <property type="component" value="Unassembled WGS sequence"/>
</dbReference>
<name>A0A9N9B372_9GLOM</name>
<dbReference type="AlphaFoldDB" id="A0A9N9B372"/>
<evidence type="ECO:0000313" key="2">
    <source>
        <dbReference type="Proteomes" id="UP000789572"/>
    </source>
</evidence>
<comment type="caution">
    <text evidence="1">The sequence shown here is derived from an EMBL/GenBank/DDBJ whole genome shotgun (WGS) entry which is preliminary data.</text>
</comment>
<evidence type="ECO:0000313" key="1">
    <source>
        <dbReference type="EMBL" id="CAG8549861.1"/>
    </source>
</evidence>